<name>D6BU24_SACKO</name>
<sequence>MSTNRPRADLDTDAQRVDPREPAFRKTLMRVAMKLKEPEVENIKYMCPFIPRSRREEIKSAIQLFEELEYQDYLSVDNTKDLKDFVKEISRPDVIRILEEYETTWNTPKETNASNNSSHCIKKGPITQETGEDLDEIFYFLHDNLGRDWRQLARRLYLQETDIDAIAHDHMRDLKEQSLQALKKWKINCGNQATKKALIDALRRCRLNYIADQVEGMK</sequence>
<dbReference type="OrthoDB" id="100767at2759"/>
<feature type="domain" description="DED" evidence="2">
    <location>
        <begin position="23"/>
        <end position="100"/>
    </location>
</feature>
<dbReference type="EMBL" id="KX125057">
    <property type="protein sequence ID" value="APU50753.1"/>
    <property type="molecule type" value="mRNA"/>
</dbReference>
<dbReference type="EMBL" id="FJ937782">
    <property type="protein sequence ID" value="ADB80144.1"/>
    <property type="molecule type" value="mRNA"/>
</dbReference>
<accession>D6BU24</accession>
<evidence type="ECO:0000313" key="6">
    <source>
        <dbReference type="RefSeq" id="NP_001171935.1"/>
    </source>
</evidence>
<dbReference type="CDD" id="cd08306">
    <property type="entry name" value="Death_FADD"/>
    <property type="match status" value="1"/>
</dbReference>
<protein>
    <submittedName>
        <fullName evidence="3 6">FADD</fullName>
    </submittedName>
    <submittedName>
        <fullName evidence="4">FAS-associated death domain protein-like protein 120</fullName>
    </submittedName>
</protein>
<dbReference type="GO" id="GO:0042981">
    <property type="term" value="P:regulation of apoptotic process"/>
    <property type="evidence" value="ECO:0007669"/>
    <property type="project" value="InterPro"/>
</dbReference>
<reference evidence="3" key="2">
    <citation type="submission" date="2009-04" db="EMBL/GenBank/DDBJ databases">
        <title>Identification and characterization of FADD in the acorn worm, Saccoglossus kowalevskii.</title>
        <authorList>
            <person name="Sakamaki K."/>
            <person name="Nozaki M."/>
        </authorList>
    </citation>
    <scope>NUCLEOTIDE SEQUENCE</scope>
    <source>
        <tissue evidence="3">Gastrula</tissue>
    </source>
</reference>
<evidence type="ECO:0000259" key="1">
    <source>
        <dbReference type="PROSITE" id="PS50017"/>
    </source>
</evidence>
<dbReference type="CTD" id="8772"/>
<dbReference type="InterPro" id="IPR016729">
    <property type="entry name" value="FADD"/>
</dbReference>
<dbReference type="GO" id="GO:0005123">
    <property type="term" value="F:death receptor binding"/>
    <property type="evidence" value="ECO:0007669"/>
    <property type="project" value="TreeGrafter"/>
</dbReference>
<organism evidence="3">
    <name type="scientific">Saccoglossus kowalevskii</name>
    <name type="common">Acorn worm</name>
    <dbReference type="NCBI Taxonomy" id="10224"/>
    <lineage>
        <taxon>Eukaryota</taxon>
        <taxon>Metazoa</taxon>
        <taxon>Hemichordata</taxon>
        <taxon>Enteropneusta</taxon>
        <taxon>Harrimaniidae</taxon>
        <taxon>Saccoglossus</taxon>
    </lineage>
</organism>
<dbReference type="GO" id="GO:0089720">
    <property type="term" value="F:caspase binding"/>
    <property type="evidence" value="ECO:0007669"/>
    <property type="project" value="TreeGrafter"/>
</dbReference>
<dbReference type="GO" id="GO:0097191">
    <property type="term" value="P:extrinsic apoptotic signaling pathway"/>
    <property type="evidence" value="ECO:0007669"/>
    <property type="project" value="TreeGrafter"/>
</dbReference>
<dbReference type="Gene3D" id="1.10.533.10">
    <property type="entry name" value="Death Domain, Fas"/>
    <property type="match status" value="2"/>
</dbReference>
<reference evidence="4" key="3">
    <citation type="submission" date="2016-04" db="EMBL/GenBank/DDBJ databases">
        <authorList>
            <person name="Evans L.H."/>
            <person name="Alamgir A."/>
            <person name="Owens N."/>
            <person name="Weber N.D."/>
            <person name="Virtaneva K."/>
            <person name="Barbian K."/>
            <person name="Babar A."/>
            <person name="Rosenke K."/>
        </authorList>
    </citation>
    <scope>NUCLEOTIDE SEQUENCE</scope>
</reference>
<dbReference type="AlphaFoldDB" id="D6BU24"/>
<dbReference type="InterPro" id="IPR000488">
    <property type="entry name" value="Death_dom"/>
</dbReference>
<dbReference type="GO" id="GO:0031265">
    <property type="term" value="C:CD95 death-inducing signaling complex"/>
    <property type="evidence" value="ECO:0007669"/>
    <property type="project" value="TreeGrafter"/>
</dbReference>
<dbReference type="SMR" id="D6BU24"/>
<proteinExistence type="evidence at transcript level"/>
<reference evidence="6" key="4">
    <citation type="submission" date="2025-05" db="UniProtKB">
        <authorList>
            <consortium name="RefSeq"/>
        </authorList>
    </citation>
    <scope>IDENTIFICATION</scope>
</reference>
<dbReference type="PANTHER" id="PTHR15077">
    <property type="entry name" value="FAS-ASSOCIATING DEATH DOMAIN-CONTAINING PROTEIN FADD"/>
    <property type="match status" value="1"/>
</dbReference>
<reference evidence="4" key="1">
    <citation type="journal article" date="2008" name="Biol. Bull.">
        <title>cDNA sequences for transcription factors and signaling proteins of the hemichordate Saccoglossus kowalevskii: efficacy of the expressed sequence tag (EST) approach for evolutionary and developmental studies of a new organism.</title>
        <authorList>
            <person name="Freeman R.M. Jr."/>
            <person name="Wu M."/>
            <person name="Cordonnier-Pratt M.M."/>
            <person name="Pratt L.H."/>
            <person name="Gruber C.E."/>
            <person name="Smith M."/>
            <person name="Lander E.S."/>
            <person name="Stange-Thomann N."/>
            <person name="Lowe C.J."/>
            <person name="Gerhart J."/>
            <person name="Kirschner M."/>
        </authorList>
    </citation>
    <scope>NUCLEOTIDE SEQUENCE</scope>
</reference>
<evidence type="ECO:0000259" key="2">
    <source>
        <dbReference type="PROSITE" id="PS50168"/>
    </source>
</evidence>
<evidence type="ECO:0000313" key="5">
    <source>
        <dbReference type="Proteomes" id="UP000694865"/>
    </source>
</evidence>
<feature type="domain" description="Death" evidence="1">
    <location>
        <begin position="134"/>
        <end position="218"/>
    </location>
</feature>
<dbReference type="KEGG" id="sko:100368353"/>
<dbReference type="RefSeq" id="NP_001171935.1">
    <property type="nucleotide sequence ID" value="NM_001185006.1"/>
</dbReference>
<dbReference type="SUPFAM" id="SSF47986">
    <property type="entry name" value="DEATH domain"/>
    <property type="match status" value="2"/>
</dbReference>
<dbReference type="PANTHER" id="PTHR15077:SF10">
    <property type="entry name" value="FAS-ASSOCIATED DEATH DOMAIN PROTEIN"/>
    <property type="match status" value="1"/>
</dbReference>
<dbReference type="Pfam" id="PF01335">
    <property type="entry name" value="DED"/>
    <property type="match status" value="1"/>
</dbReference>
<dbReference type="PROSITE" id="PS50168">
    <property type="entry name" value="DED"/>
    <property type="match status" value="1"/>
</dbReference>
<dbReference type="GO" id="GO:0045089">
    <property type="term" value="P:positive regulation of innate immune response"/>
    <property type="evidence" value="ECO:0007669"/>
    <property type="project" value="TreeGrafter"/>
</dbReference>
<dbReference type="CDD" id="cd08336">
    <property type="entry name" value="DED_FADD"/>
    <property type="match status" value="1"/>
</dbReference>
<dbReference type="SMART" id="SM00005">
    <property type="entry name" value="DEATH"/>
    <property type="match status" value="1"/>
</dbReference>
<dbReference type="FunFam" id="1.10.533.10:FF:000059">
    <property type="entry name" value="Fas-associated via death domain"/>
    <property type="match status" value="1"/>
</dbReference>
<dbReference type="PROSITE" id="PS50017">
    <property type="entry name" value="DEATH_DOMAIN"/>
    <property type="match status" value="1"/>
</dbReference>
<dbReference type="GeneID" id="100368353"/>
<evidence type="ECO:0000313" key="4">
    <source>
        <dbReference type="EMBL" id="APU50753.1"/>
    </source>
</evidence>
<dbReference type="Proteomes" id="UP000694865">
    <property type="component" value="Unplaced"/>
</dbReference>
<evidence type="ECO:0000313" key="3">
    <source>
        <dbReference type="EMBL" id="ADB80144.1"/>
    </source>
</evidence>
<gene>
    <name evidence="3 6" type="primary">fadd</name>
    <name evidence="4" type="ORF">Sakowv30022067mg</name>
</gene>
<dbReference type="InterPro" id="IPR001875">
    <property type="entry name" value="DED_dom"/>
</dbReference>
<dbReference type="Pfam" id="PF00531">
    <property type="entry name" value="Death"/>
    <property type="match status" value="1"/>
</dbReference>
<dbReference type="SMART" id="SM00031">
    <property type="entry name" value="DED"/>
    <property type="match status" value="1"/>
</dbReference>
<keyword evidence="5" id="KW-1185">Reference proteome</keyword>
<dbReference type="InterPro" id="IPR011029">
    <property type="entry name" value="DEATH-like_dom_sf"/>
</dbReference>